<organism evidence="2">
    <name type="scientific">Chlamydomonas leiostraca</name>
    <dbReference type="NCBI Taxonomy" id="1034604"/>
    <lineage>
        <taxon>Eukaryota</taxon>
        <taxon>Viridiplantae</taxon>
        <taxon>Chlorophyta</taxon>
        <taxon>core chlorophytes</taxon>
        <taxon>Chlorophyceae</taxon>
        <taxon>CS clade</taxon>
        <taxon>Chlamydomonadales</taxon>
        <taxon>Chlamydomonadaceae</taxon>
        <taxon>Chlamydomonas</taxon>
    </lineage>
</organism>
<evidence type="ECO:0008006" key="3">
    <source>
        <dbReference type="Google" id="ProtNLM"/>
    </source>
</evidence>
<evidence type="ECO:0000256" key="1">
    <source>
        <dbReference type="SAM" id="SignalP"/>
    </source>
</evidence>
<dbReference type="AlphaFoldDB" id="A0A7S0RHX8"/>
<name>A0A7S0RHX8_9CHLO</name>
<reference evidence="2" key="1">
    <citation type="submission" date="2021-01" db="EMBL/GenBank/DDBJ databases">
        <authorList>
            <person name="Corre E."/>
            <person name="Pelletier E."/>
            <person name="Niang G."/>
            <person name="Scheremetjew M."/>
            <person name="Finn R."/>
            <person name="Kale V."/>
            <person name="Holt S."/>
            <person name="Cochrane G."/>
            <person name="Meng A."/>
            <person name="Brown T."/>
            <person name="Cohen L."/>
        </authorList>
    </citation>
    <scope>NUCLEOTIDE SEQUENCE</scope>
    <source>
        <strain evidence="2">SAG 11-49</strain>
    </source>
</reference>
<dbReference type="EMBL" id="HBFB01014771">
    <property type="protein sequence ID" value="CAD8678101.1"/>
    <property type="molecule type" value="Transcribed_RNA"/>
</dbReference>
<keyword evidence="1" id="KW-0732">Signal</keyword>
<accession>A0A7S0RHX8</accession>
<feature type="chain" id="PRO_5030638497" description="O-fucosyltransferase family protein" evidence="1">
    <location>
        <begin position="28"/>
        <end position="367"/>
    </location>
</feature>
<proteinExistence type="predicted"/>
<protein>
    <recommendedName>
        <fullName evidence="3">O-fucosyltransferase family protein</fullName>
    </recommendedName>
</protein>
<evidence type="ECO:0000313" key="2">
    <source>
        <dbReference type="EMBL" id="CAD8678101.1"/>
    </source>
</evidence>
<feature type="signal peptide" evidence="1">
    <location>
        <begin position="1"/>
        <end position="27"/>
    </location>
</feature>
<sequence length="367" mass="41403">MHVTDNPIPSPMVNALLFLTCVFVTLQAHSRAVFTPDPACPVFATQPIHPEAGLGHRYGNMVFGLILAMRLNVTYMFDPVSFQRDYTILRKGRTLRGYHKALSLLGLHAFVNRSHPTIKNPTNETRPPLSIKKLNRVELMSDLYVAVASGATPLSCWTVYELCEECCLCCDGCCPHRSPSYCFMRAVGAFNYVKELMRHLKKQALPYMPDHQLFPTRSERRSDTVIVCVHLRVGDIDLVPLPEFFPNVYDLLRHSFRSMRVFVFIGMPEQVKQFAHIDVMEPIIVSNMSTEDTIHHWCESDVLIATGSSLPTVAFTSCSVPVMMSTIPKDGVKGCSDIEGVVWLTQDGRVFPESRSAHIANRVQMKW</sequence>
<gene>
    <name evidence="2" type="ORF">CLEI1391_LOCUS8348</name>
</gene>